<reference evidence="1 2" key="1">
    <citation type="journal article" date="2021" name="Hortic Res">
        <title>High-quality reference genome and annotation aids understanding of berry development for evergreen blueberry (Vaccinium darrowii).</title>
        <authorList>
            <person name="Yu J."/>
            <person name="Hulse-Kemp A.M."/>
            <person name="Babiker E."/>
            <person name="Staton M."/>
        </authorList>
    </citation>
    <scope>NUCLEOTIDE SEQUENCE [LARGE SCALE GENOMIC DNA]</scope>
    <source>
        <strain evidence="2">cv. NJ 8807/NJ 8810</strain>
        <tissue evidence="1">Young leaf</tissue>
    </source>
</reference>
<proteinExistence type="predicted"/>
<accession>A0ACB7X1G3</accession>
<sequence>MVVFLFSLFFLIYSASACDCVYQTKVAYTNAKALSSGACKYGPLALGFDGRHLAAAVPSFYKSGAGCGACYQIRCRNKAPLGPLQFQVGVMLGFDPAAITTQIALPANWTVGLIIDTGVQINYTNLEEGCPQCDNGGRK</sequence>
<keyword evidence="2" id="KW-1185">Reference proteome</keyword>
<dbReference type="Proteomes" id="UP000828048">
    <property type="component" value="Chromosome 2"/>
</dbReference>
<comment type="caution">
    <text evidence="1">The sequence shown here is derived from an EMBL/GenBank/DDBJ whole genome shotgun (WGS) entry which is preliminary data.</text>
</comment>
<evidence type="ECO:0000313" key="1">
    <source>
        <dbReference type="EMBL" id="KAH7834491.1"/>
    </source>
</evidence>
<evidence type="ECO:0000313" key="2">
    <source>
        <dbReference type="Proteomes" id="UP000828048"/>
    </source>
</evidence>
<organism evidence="1 2">
    <name type="scientific">Vaccinium darrowii</name>
    <dbReference type="NCBI Taxonomy" id="229202"/>
    <lineage>
        <taxon>Eukaryota</taxon>
        <taxon>Viridiplantae</taxon>
        <taxon>Streptophyta</taxon>
        <taxon>Embryophyta</taxon>
        <taxon>Tracheophyta</taxon>
        <taxon>Spermatophyta</taxon>
        <taxon>Magnoliopsida</taxon>
        <taxon>eudicotyledons</taxon>
        <taxon>Gunneridae</taxon>
        <taxon>Pentapetalae</taxon>
        <taxon>asterids</taxon>
        <taxon>Ericales</taxon>
        <taxon>Ericaceae</taxon>
        <taxon>Vaccinioideae</taxon>
        <taxon>Vaccinieae</taxon>
        <taxon>Vaccinium</taxon>
    </lineage>
</organism>
<protein>
    <submittedName>
        <fullName evidence="1">Uncharacterized protein</fullName>
    </submittedName>
</protein>
<gene>
    <name evidence="1" type="ORF">Vadar_016595</name>
</gene>
<name>A0ACB7X1G3_9ERIC</name>
<dbReference type="EMBL" id="CM037152">
    <property type="protein sequence ID" value="KAH7834491.1"/>
    <property type="molecule type" value="Genomic_DNA"/>
</dbReference>